<comment type="subcellular location">
    <subcellularLocation>
        <location evidence="1 6">Endoplasmic reticulum membrane</location>
        <topology evidence="1 6">Multi-pass membrane protein</topology>
    </subcellularLocation>
</comment>
<keyword evidence="3 6" id="KW-0256">Endoplasmic reticulum</keyword>
<evidence type="ECO:0000256" key="7">
    <source>
        <dbReference type="SAM" id="Coils"/>
    </source>
</evidence>
<dbReference type="OMA" id="FHVHEAV"/>
<evidence type="ECO:0000313" key="9">
    <source>
        <dbReference type="EMBL" id="EGG14483.1"/>
    </source>
</evidence>
<keyword evidence="2 6" id="KW-0812">Transmembrane</keyword>
<gene>
    <name evidence="9" type="primary">rtnlc</name>
    <name evidence="9" type="ORF">DFA_12257</name>
</gene>
<sequence length="306" mass="33460">MSDTEEIIKEIEETVEETKEQVNEVIGETVEKIEEVKEQVKEEAKAVINNAAETVKAATTCPVSSSTSSSSSSTCPATSTCCPALMCGDVSICQHFENICGAVKSLPCHECSKKILVWDDLVQTGLLFGIINLVFFLVCVCQYSIISLVGYSCMVASVSSVLFRIVSSVCDKYIPNCTLDNPILDKLKTLNFHVEDEVVQKYVKGVGQLVNSVLALAKDIFGCKNIVLTAEAALLFFVVATVAKCISGATILYLVFLVAFIAPRLYLEKQQIIDEQLAKVKATLKDMIHLAHNYMPKHTTTAKKNN</sequence>
<protein>
    <recommendedName>
        <fullName evidence="6">Reticulon-like protein</fullName>
    </recommendedName>
</protein>
<dbReference type="OrthoDB" id="567788at2759"/>
<dbReference type="STRING" id="1054147.F4QCV9"/>
<evidence type="ECO:0000256" key="5">
    <source>
        <dbReference type="ARBA" id="ARBA00023136"/>
    </source>
</evidence>
<dbReference type="PANTHER" id="PTHR10994">
    <property type="entry name" value="RETICULON"/>
    <property type="match status" value="1"/>
</dbReference>
<dbReference type="InterPro" id="IPR003388">
    <property type="entry name" value="Reticulon"/>
</dbReference>
<keyword evidence="10" id="KW-1185">Reference proteome</keyword>
<evidence type="ECO:0000256" key="4">
    <source>
        <dbReference type="ARBA" id="ARBA00022989"/>
    </source>
</evidence>
<evidence type="ECO:0000256" key="1">
    <source>
        <dbReference type="ARBA" id="ARBA00004477"/>
    </source>
</evidence>
<keyword evidence="7" id="KW-0175">Coiled coil</keyword>
<dbReference type="GO" id="GO:0009617">
    <property type="term" value="P:response to bacterium"/>
    <property type="evidence" value="ECO:0007669"/>
    <property type="project" value="InterPro"/>
</dbReference>
<proteinExistence type="predicted"/>
<name>F4QCV9_CACFS</name>
<dbReference type="EMBL" id="GL883029">
    <property type="protein sequence ID" value="EGG14483.1"/>
    <property type="molecule type" value="Genomic_DNA"/>
</dbReference>
<dbReference type="KEGG" id="dfa:DFA_12257"/>
<evidence type="ECO:0000256" key="6">
    <source>
        <dbReference type="RuleBase" id="RU363132"/>
    </source>
</evidence>
<feature type="transmembrane region" description="Helical" evidence="6">
    <location>
        <begin position="121"/>
        <end position="141"/>
    </location>
</feature>
<evidence type="ECO:0000256" key="2">
    <source>
        <dbReference type="ARBA" id="ARBA00022692"/>
    </source>
</evidence>
<reference evidence="10" key="1">
    <citation type="journal article" date="2011" name="Genome Res.">
        <title>Phylogeny-wide analysis of social amoeba genomes highlights ancient origins for complex intercellular communication.</title>
        <authorList>
            <person name="Heidel A.J."/>
            <person name="Lawal H.M."/>
            <person name="Felder M."/>
            <person name="Schilde C."/>
            <person name="Helps N.R."/>
            <person name="Tunggal B."/>
            <person name="Rivero F."/>
            <person name="John U."/>
            <person name="Schleicher M."/>
            <person name="Eichinger L."/>
            <person name="Platzer M."/>
            <person name="Noegel A.A."/>
            <person name="Schaap P."/>
            <person name="Gloeckner G."/>
        </authorList>
    </citation>
    <scope>NUCLEOTIDE SEQUENCE [LARGE SCALE GENOMIC DNA]</scope>
    <source>
        <strain evidence="10">SH3</strain>
    </source>
</reference>
<organism evidence="9 10">
    <name type="scientific">Cavenderia fasciculata</name>
    <name type="common">Slime mold</name>
    <name type="synonym">Dictyostelium fasciculatum</name>
    <dbReference type="NCBI Taxonomy" id="261658"/>
    <lineage>
        <taxon>Eukaryota</taxon>
        <taxon>Amoebozoa</taxon>
        <taxon>Evosea</taxon>
        <taxon>Eumycetozoa</taxon>
        <taxon>Dictyostelia</taxon>
        <taxon>Acytosteliales</taxon>
        <taxon>Cavenderiaceae</taxon>
        <taxon>Cavenderia</taxon>
    </lineage>
</organism>
<feature type="transmembrane region" description="Helical" evidence="6">
    <location>
        <begin position="234"/>
        <end position="262"/>
    </location>
</feature>
<dbReference type="RefSeq" id="XP_004353892.1">
    <property type="nucleotide sequence ID" value="XM_004353840.1"/>
</dbReference>
<feature type="domain" description="Reticulon" evidence="8">
    <location>
        <begin position="112"/>
        <end position="306"/>
    </location>
</feature>
<dbReference type="InterPro" id="IPR045064">
    <property type="entry name" value="Reticulon-like"/>
</dbReference>
<dbReference type="GO" id="GO:0005789">
    <property type="term" value="C:endoplasmic reticulum membrane"/>
    <property type="evidence" value="ECO:0007669"/>
    <property type="project" value="UniProtKB-SubCell"/>
</dbReference>
<dbReference type="PROSITE" id="PS50845">
    <property type="entry name" value="RETICULON"/>
    <property type="match status" value="1"/>
</dbReference>
<keyword evidence="5 6" id="KW-0472">Membrane</keyword>
<keyword evidence="4 6" id="KW-1133">Transmembrane helix</keyword>
<evidence type="ECO:0000259" key="8">
    <source>
        <dbReference type="PROSITE" id="PS50845"/>
    </source>
</evidence>
<dbReference type="PANTHER" id="PTHR10994:SF193">
    <property type="entry name" value="RETICULON-LIKE PROTEIN"/>
    <property type="match status" value="1"/>
</dbReference>
<dbReference type="AlphaFoldDB" id="F4QCV9"/>
<dbReference type="Pfam" id="PF02453">
    <property type="entry name" value="Reticulon"/>
    <property type="match status" value="1"/>
</dbReference>
<evidence type="ECO:0000256" key="3">
    <source>
        <dbReference type="ARBA" id="ARBA00022824"/>
    </source>
</evidence>
<dbReference type="Proteomes" id="UP000007797">
    <property type="component" value="Unassembled WGS sequence"/>
</dbReference>
<evidence type="ECO:0000313" key="10">
    <source>
        <dbReference type="Proteomes" id="UP000007797"/>
    </source>
</evidence>
<feature type="coiled-coil region" evidence="7">
    <location>
        <begin position="1"/>
        <end position="50"/>
    </location>
</feature>
<dbReference type="GeneID" id="14866166"/>
<accession>F4QCV9</accession>